<feature type="short sequence motif" description="TonB C-terminal box" evidence="13">
    <location>
        <begin position="924"/>
        <end position="941"/>
    </location>
</feature>
<sequence length="941" mass="100546">MSKSFWLMSAGIAAMTAAPAYAQDNTPEGQGPDAATAASGAVQQGSPNQGAADDDGGQSGNEIIITANRRASPLSDVPIAVSAVTAESLQNSGATDIRSLNQLAPSLLVSSTGTEANGSARIRGIGTVGDNPGLESSVAVFIDGVYRSRTGVGLNELGEIERVEVLRGPQGTLFGRNASAGLINIVSKKPAFEFGGGGEVTYGNYDLWRFAGGITGPITDTLAFRLDGVAVQRDGFYRNITQGGDSESRVNDRDRYFVRGQLLFQPSEDLSFRLIGDYTHRKESCCAAVYVATKESVDPTLATNAGGFNTDGAFVLSPTNRIVDVLRSLGGVVSYPPADPYEREFTLSPNRTFRNTTKDWGVSGELNYDFGGATLTSISAYRYYKSGGAGDVDYSNVDLTYRDDDGLAYRRFKTFTQELRLQGAAFNDKLDWLIGGYYANEKLQVSDNLKFGSQYGAFASCRIVATINPNPVLRDPTRSGCLSPTGRAVLAGPGALGPIGAPIIFSGLERLSTLNNLGDQRAIYNQASENWALFTHNIFNITDTLSLTLGARYTHERKEFDANFNNNNNVCPAQQAALSPLLANPALAGLRDLIGGIITLTCTGNSSSSLNSLALEDEFSESEWTGTAVLSWKPTPRLMTYASYSKGYKAGGYNLDRSDLGGINGVFGPRSNADAPGLRFEPEKVDAFELGAKFNLRKFNLNVAAFRQEFKTFQLNTFNGSIFIVQNIASCSDDLNGADFDNSPTTGACAGKTKAGVISQGVELEASLFPAPDLAITAGYTYADTHYKRNLVGSSSGEALSNALFLLPGSQLSNAPKNVVTASLAYTPDIGTSGLSGLFYVDTRMTSDFNTGSDLFPEKAQDGFTVVNARIGIRGPGQRWALEFWGQNIFNIDYQQVAFNTPFQGAGSIAQTQAFGSVGNQLFSSFLAEPRTYGVTGRFKF</sequence>
<evidence type="ECO:0000313" key="19">
    <source>
        <dbReference type="EMBL" id="PSJ41692.1"/>
    </source>
</evidence>
<dbReference type="InterPro" id="IPR039426">
    <property type="entry name" value="TonB-dep_rcpt-like"/>
</dbReference>
<dbReference type="InterPro" id="IPR036942">
    <property type="entry name" value="Beta-barrel_TonB_sf"/>
</dbReference>
<evidence type="ECO:0000256" key="5">
    <source>
        <dbReference type="ARBA" id="ARBA00022692"/>
    </source>
</evidence>
<feature type="region of interest" description="Disordered" evidence="15">
    <location>
        <begin position="23"/>
        <end position="60"/>
    </location>
</feature>
<reference evidence="19 20" key="1">
    <citation type="submission" date="2018-03" db="EMBL/GenBank/DDBJ databases">
        <title>The draft genome of Sphingosinicella sp. GL-C-18.</title>
        <authorList>
            <person name="Liu L."/>
            <person name="Li L."/>
            <person name="Liang L."/>
            <person name="Zhang X."/>
            <person name="Wang T."/>
        </authorList>
    </citation>
    <scope>NUCLEOTIDE SEQUENCE [LARGE SCALE GENOMIC DNA]</scope>
    <source>
        <strain evidence="19 20">GL-C-18</strain>
    </source>
</reference>
<keyword evidence="20" id="KW-1185">Reference proteome</keyword>
<keyword evidence="5 12" id="KW-0812">Transmembrane</keyword>
<gene>
    <name evidence="19" type="ORF">C7I55_05180</name>
</gene>
<comment type="caution">
    <text evidence="19">The sequence shown here is derived from an EMBL/GenBank/DDBJ whole genome shotgun (WGS) entry which is preliminary data.</text>
</comment>
<keyword evidence="4" id="KW-0410">Iron transport</keyword>
<keyword evidence="7" id="KW-0408">Iron</keyword>
<proteinExistence type="inferred from homology"/>
<evidence type="ECO:0000259" key="18">
    <source>
        <dbReference type="Pfam" id="PF07715"/>
    </source>
</evidence>
<dbReference type="Pfam" id="PF07715">
    <property type="entry name" value="Plug"/>
    <property type="match status" value="1"/>
</dbReference>
<dbReference type="InterPro" id="IPR000531">
    <property type="entry name" value="Beta-barrel_TonB"/>
</dbReference>
<dbReference type="PROSITE" id="PS01156">
    <property type="entry name" value="TONB_DEPENDENT_REC_2"/>
    <property type="match status" value="1"/>
</dbReference>
<evidence type="ECO:0000256" key="2">
    <source>
        <dbReference type="ARBA" id="ARBA00022448"/>
    </source>
</evidence>
<dbReference type="EMBL" id="PXYI01000002">
    <property type="protein sequence ID" value="PSJ41692.1"/>
    <property type="molecule type" value="Genomic_DNA"/>
</dbReference>
<feature type="domain" description="TonB-dependent receptor plug" evidence="18">
    <location>
        <begin position="74"/>
        <end position="181"/>
    </location>
</feature>
<evidence type="ECO:0000313" key="20">
    <source>
        <dbReference type="Proteomes" id="UP000241167"/>
    </source>
</evidence>
<evidence type="ECO:0000256" key="3">
    <source>
        <dbReference type="ARBA" id="ARBA00022452"/>
    </source>
</evidence>
<evidence type="ECO:0000256" key="14">
    <source>
        <dbReference type="RuleBase" id="RU003357"/>
    </source>
</evidence>
<dbReference type="RefSeq" id="WP_106511857.1">
    <property type="nucleotide sequence ID" value="NZ_PXYI01000002.1"/>
</dbReference>
<keyword evidence="10 12" id="KW-0472">Membrane</keyword>
<dbReference type="Pfam" id="PF00593">
    <property type="entry name" value="TonB_dep_Rec_b-barrel"/>
    <property type="match status" value="1"/>
</dbReference>
<dbReference type="Proteomes" id="UP000241167">
    <property type="component" value="Unassembled WGS sequence"/>
</dbReference>
<dbReference type="AlphaFoldDB" id="A0A2P7QUR0"/>
<feature type="domain" description="TonB-dependent receptor-like beta-barrel" evidence="17">
    <location>
        <begin position="380"/>
        <end position="889"/>
    </location>
</feature>
<feature type="signal peptide" evidence="16">
    <location>
        <begin position="1"/>
        <end position="22"/>
    </location>
</feature>
<dbReference type="PANTHER" id="PTHR32552">
    <property type="entry name" value="FERRICHROME IRON RECEPTOR-RELATED"/>
    <property type="match status" value="1"/>
</dbReference>
<keyword evidence="11 12" id="KW-0998">Cell outer membrane</keyword>
<dbReference type="Gene3D" id="2.40.170.20">
    <property type="entry name" value="TonB-dependent receptor, beta-barrel domain"/>
    <property type="match status" value="2"/>
</dbReference>
<dbReference type="InterPro" id="IPR010917">
    <property type="entry name" value="TonB_rcpt_CS"/>
</dbReference>
<dbReference type="PROSITE" id="PS52016">
    <property type="entry name" value="TONB_DEPENDENT_REC_3"/>
    <property type="match status" value="1"/>
</dbReference>
<evidence type="ECO:0000259" key="17">
    <source>
        <dbReference type="Pfam" id="PF00593"/>
    </source>
</evidence>
<evidence type="ECO:0000256" key="13">
    <source>
        <dbReference type="PROSITE-ProRule" id="PRU10144"/>
    </source>
</evidence>
<keyword evidence="9 14" id="KW-0798">TonB box</keyword>
<keyword evidence="6 16" id="KW-0732">Signal</keyword>
<name>A0A2P7QUR0_9SPHN</name>
<comment type="similarity">
    <text evidence="12 14">Belongs to the TonB-dependent receptor family.</text>
</comment>
<evidence type="ECO:0000256" key="1">
    <source>
        <dbReference type="ARBA" id="ARBA00004571"/>
    </source>
</evidence>
<accession>A0A2P7QUR0</accession>
<dbReference type="InterPro" id="IPR012910">
    <property type="entry name" value="Plug_dom"/>
</dbReference>
<feature type="chain" id="PRO_5015202120" evidence="16">
    <location>
        <begin position="23"/>
        <end position="941"/>
    </location>
</feature>
<dbReference type="GO" id="GO:0009279">
    <property type="term" value="C:cell outer membrane"/>
    <property type="evidence" value="ECO:0007669"/>
    <property type="project" value="UniProtKB-SubCell"/>
</dbReference>
<evidence type="ECO:0000256" key="7">
    <source>
        <dbReference type="ARBA" id="ARBA00023004"/>
    </source>
</evidence>
<dbReference type="SUPFAM" id="SSF56935">
    <property type="entry name" value="Porins"/>
    <property type="match status" value="1"/>
</dbReference>
<protein>
    <submittedName>
        <fullName evidence="19">TonB-dependent receptor</fullName>
    </submittedName>
</protein>
<evidence type="ECO:0000256" key="11">
    <source>
        <dbReference type="ARBA" id="ARBA00023237"/>
    </source>
</evidence>
<evidence type="ECO:0000256" key="4">
    <source>
        <dbReference type="ARBA" id="ARBA00022496"/>
    </source>
</evidence>
<keyword evidence="2 12" id="KW-0813">Transport</keyword>
<dbReference type="OrthoDB" id="9760333at2"/>
<keyword evidence="19" id="KW-0675">Receptor</keyword>
<evidence type="ECO:0000256" key="12">
    <source>
        <dbReference type="PROSITE-ProRule" id="PRU01360"/>
    </source>
</evidence>
<evidence type="ECO:0000256" key="9">
    <source>
        <dbReference type="ARBA" id="ARBA00023077"/>
    </source>
</evidence>
<keyword evidence="8" id="KW-0406">Ion transport</keyword>
<comment type="subcellular location">
    <subcellularLocation>
        <location evidence="1 12">Cell outer membrane</location>
        <topology evidence="1 12">Multi-pass membrane protein</topology>
    </subcellularLocation>
</comment>
<dbReference type="PANTHER" id="PTHR32552:SF81">
    <property type="entry name" value="TONB-DEPENDENT OUTER MEMBRANE RECEPTOR"/>
    <property type="match status" value="1"/>
</dbReference>
<evidence type="ECO:0000256" key="16">
    <source>
        <dbReference type="SAM" id="SignalP"/>
    </source>
</evidence>
<evidence type="ECO:0000256" key="8">
    <source>
        <dbReference type="ARBA" id="ARBA00023065"/>
    </source>
</evidence>
<evidence type="ECO:0000256" key="10">
    <source>
        <dbReference type="ARBA" id="ARBA00023136"/>
    </source>
</evidence>
<keyword evidence="3 12" id="KW-1134">Transmembrane beta strand</keyword>
<organism evidence="19 20">
    <name type="scientific">Allosphingosinicella deserti</name>
    <dbReference type="NCBI Taxonomy" id="2116704"/>
    <lineage>
        <taxon>Bacteria</taxon>
        <taxon>Pseudomonadati</taxon>
        <taxon>Pseudomonadota</taxon>
        <taxon>Alphaproteobacteria</taxon>
        <taxon>Sphingomonadales</taxon>
        <taxon>Sphingomonadaceae</taxon>
        <taxon>Allosphingosinicella</taxon>
    </lineage>
</organism>
<evidence type="ECO:0000256" key="6">
    <source>
        <dbReference type="ARBA" id="ARBA00022729"/>
    </source>
</evidence>
<dbReference type="GO" id="GO:0006826">
    <property type="term" value="P:iron ion transport"/>
    <property type="evidence" value="ECO:0007669"/>
    <property type="project" value="UniProtKB-KW"/>
</dbReference>
<evidence type="ECO:0000256" key="15">
    <source>
        <dbReference type="SAM" id="MobiDB-lite"/>
    </source>
</evidence>